<evidence type="ECO:0000313" key="1">
    <source>
        <dbReference type="EMBL" id="KIJ98634.1"/>
    </source>
</evidence>
<accession>A0A0C9WMY9</accession>
<dbReference type="HOGENOM" id="CLU_1695758_0_0_1"/>
<keyword evidence="2" id="KW-1185">Reference proteome</keyword>
<reference evidence="2" key="2">
    <citation type="submission" date="2015-01" db="EMBL/GenBank/DDBJ databases">
        <title>Evolutionary Origins and Diversification of the Mycorrhizal Mutualists.</title>
        <authorList>
            <consortium name="DOE Joint Genome Institute"/>
            <consortium name="Mycorrhizal Genomics Consortium"/>
            <person name="Kohler A."/>
            <person name="Kuo A."/>
            <person name="Nagy L.G."/>
            <person name="Floudas D."/>
            <person name="Copeland A."/>
            <person name="Barry K.W."/>
            <person name="Cichocki N."/>
            <person name="Veneault-Fourrey C."/>
            <person name="LaButti K."/>
            <person name="Lindquist E.A."/>
            <person name="Lipzen A."/>
            <person name="Lundell T."/>
            <person name="Morin E."/>
            <person name="Murat C."/>
            <person name="Riley R."/>
            <person name="Ohm R."/>
            <person name="Sun H."/>
            <person name="Tunlid A."/>
            <person name="Henrissat B."/>
            <person name="Grigoriev I.V."/>
            <person name="Hibbett D.S."/>
            <person name="Martin F."/>
        </authorList>
    </citation>
    <scope>NUCLEOTIDE SEQUENCE [LARGE SCALE GENOMIC DNA]</scope>
    <source>
        <strain evidence="2">LaAM-08-1</strain>
    </source>
</reference>
<dbReference type="Proteomes" id="UP000054477">
    <property type="component" value="Unassembled WGS sequence"/>
</dbReference>
<dbReference type="AlphaFoldDB" id="A0A0C9WMY9"/>
<reference evidence="1 2" key="1">
    <citation type="submission" date="2014-04" db="EMBL/GenBank/DDBJ databases">
        <authorList>
            <consortium name="DOE Joint Genome Institute"/>
            <person name="Kuo A."/>
            <person name="Kohler A."/>
            <person name="Nagy L.G."/>
            <person name="Floudas D."/>
            <person name="Copeland A."/>
            <person name="Barry K.W."/>
            <person name="Cichocki N."/>
            <person name="Veneault-Fourrey C."/>
            <person name="LaButti K."/>
            <person name="Lindquist E.A."/>
            <person name="Lipzen A."/>
            <person name="Lundell T."/>
            <person name="Morin E."/>
            <person name="Murat C."/>
            <person name="Sun H."/>
            <person name="Tunlid A."/>
            <person name="Henrissat B."/>
            <person name="Grigoriev I.V."/>
            <person name="Hibbett D.S."/>
            <person name="Martin F."/>
            <person name="Nordberg H.P."/>
            <person name="Cantor M.N."/>
            <person name="Hua S.X."/>
        </authorList>
    </citation>
    <scope>NUCLEOTIDE SEQUENCE [LARGE SCALE GENOMIC DNA]</scope>
    <source>
        <strain evidence="1 2">LaAM-08-1</strain>
    </source>
</reference>
<proteinExistence type="predicted"/>
<protein>
    <submittedName>
        <fullName evidence="1">Uncharacterized protein</fullName>
    </submittedName>
</protein>
<evidence type="ECO:0000313" key="2">
    <source>
        <dbReference type="Proteomes" id="UP000054477"/>
    </source>
</evidence>
<organism evidence="1 2">
    <name type="scientific">Laccaria amethystina LaAM-08-1</name>
    <dbReference type="NCBI Taxonomy" id="1095629"/>
    <lineage>
        <taxon>Eukaryota</taxon>
        <taxon>Fungi</taxon>
        <taxon>Dikarya</taxon>
        <taxon>Basidiomycota</taxon>
        <taxon>Agaricomycotina</taxon>
        <taxon>Agaricomycetes</taxon>
        <taxon>Agaricomycetidae</taxon>
        <taxon>Agaricales</taxon>
        <taxon>Agaricineae</taxon>
        <taxon>Hydnangiaceae</taxon>
        <taxon>Laccaria</taxon>
    </lineage>
</organism>
<dbReference type="EMBL" id="KN838665">
    <property type="protein sequence ID" value="KIJ98634.1"/>
    <property type="molecule type" value="Genomic_DNA"/>
</dbReference>
<name>A0A0C9WMY9_9AGAR</name>
<gene>
    <name evidence="1" type="ORF">K443DRAFT_103651</name>
</gene>
<sequence length="155" mass="17153">MPPHAFAQAASQPLIPITFNHIAEKPESIEHLSMPSRTVSVSGSAFSTSAGAQQCFSKGDQALLALGTSGKIDEHHVLSVNEHKLSFVERNKKLNVDNTSLLRSVNSLRHEVHDLRGEVDCWTQRQLDTDRTILQQEIASKAIEGFFFLMLSKVC</sequence>
<dbReference type="OrthoDB" id="10520967at2759"/>